<keyword evidence="3" id="KW-1185">Reference proteome</keyword>
<sequence length="349" mass="36145">MSAATPSPGPISRRMLALRALTLTGAVAAGVTLSGCANGARLRLGQPAQYTPPPPGIDEQYRTDILTALVTAAPVTDSFAAAATGDAQKLSALIAAAMQDQQRAFATAAELEDGTYPSAASPADAAAGAAEVAEQLRALRDLMLEATVQVSASLARITASAGVFSIWALSRLAAVTGDSALAPPAPPSAADLAPTRPVPTEDPAYIDPQDGLAQLMQDAQRDEWFGAYALEVVAARAPKDQRAAHAKRAAVHRSRAESYTPAITALKAEPARREAAYPLTAEQRTDEGLAALAQEISTTSIAHAVRLSSAATFDQRAAFIAAWAEETPVFAQRAASVDSLPWLEEPAEG</sequence>
<dbReference type="AlphaFoldDB" id="A0A839QN99"/>
<organism evidence="2 3">
    <name type="scientific">Helcobacillus massiliensis</name>
    <dbReference type="NCBI Taxonomy" id="521392"/>
    <lineage>
        <taxon>Bacteria</taxon>
        <taxon>Bacillati</taxon>
        <taxon>Actinomycetota</taxon>
        <taxon>Actinomycetes</taxon>
        <taxon>Micrococcales</taxon>
        <taxon>Dermabacteraceae</taxon>
        <taxon>Helcobacillus</taxon>
    </lineage>
</organism>
<dbReference type="InterPro" id="IPR012347">
    <property type="entry name" value="Ferritin-like"/>
</dbReference>
<dbReference type="EMBL" id="JACHWP010000001">
    <property type="protein sequence ID" value="MBB3021784.1"/>
    <property type="molecule type" value="Genomic_DNA"/>
</dbReference>
<dbReference type="Gene3D" id="1.20.1260.10">
    <property type="match status" value="1"/>
</dbReference>
<accession>A0A839QN99</accession>
<feature type="compositionally biased region" description="Low complexity" evidence="1">
    <location>
        <begin position="185"/>
        <end position="194"/>
    </location>
</feature>
<feature type="region of interest" description="Disordered" evidence="1">
    <location>
        <begin position="185"/>
        <end position="206"/>
    </location>
</feature>
<evidence type="ECO:0000313" key="3">
    <source>
        <dbReference type="Proteomes" id="UP000568050"/>
    </source>
</evidence>
<dbReference type="RefSeq" id="WP_183373466.1">
    <property type="nucleotide sequence ID" value="NZ_CP136959.1"/>
</dbReference>
<proteinExistence type="predicted"/>
<gene>
    <name evidence="2" type="ORF">FHX50_000032</name>
</gene>
<dbReference type="InterPro" id="IPR009078">
    <property type="entry name" value="Ferritin-like_SF"/>
</dbReference>
<evidence type="ECO:0000313" key="2">
    <source>
        <dbReference type="EMBL" id="MBB3021784.1"/>
    </source>
</evidence>
<reference evidence="2 3" key="1">
    <citation type="submission" date="2020-08" db="EMBL/GenBank/DDBJ databases">
        <title>Sequencing the genomes of 1000 actinobacteria strains.</title>
        <authorList>
            <person name="Klenk H.-P."/>
        </authorList>
    </citation>
    <scope>NUCLEOTIDE SEQUENCE [LARGE SCALE GENOMIC DNA]</scope>
    <source>
        <strain evidence="2 3">DSM 23040</strain>
    </source>
</reference>
<name>A0A839QN99_9MICO</name>
<evidence type="ECO:0008006" key="4">
    <source>
        <dbReference type="Google" id="ProtNLM"/>
    </source>
</evidence>
<evidence type="ECO:0000256" key="1">
    <source>
        <dbReference type="SAM" id="MobiDB-lite"/>
    </source>
</evidence>
<comment type="caution">
    <text evidence="2">The sequence shown here is derived from an EMBL/GenBank/DDBJ whole genome shotgun (WGS) entry which is preliminary data.</text>
</comment>
<dbReference type="Proteomes" id="UP000568050">
    <property type="component" value="Unassembled WGS sequence"/>
</dbReference>
<dbReference type="SUPFAM" id="SSF47240">
    <property type="entry name" value="Ferritin-like"/>
    <property type="match status" value="1"/>
</dbReference>
<protein>
    <recommendedName>
        <fullName evidence="4">DUF4439 domain-containing protein</fullName>
    </recommendedName>
</protein>